<evidence type="ECO:0000313" key="1">
    <source>
        <dbReference type="EMBL" id="KAI3825042.1"/>
    </source>
</evidence>
<evidence type="ECO:0000313" key="2">
    <source>
        <dbReference type="Proteomes" id="UP001056120"/>
    </source>
</evidence>
<dbReference type="EMBL" id="CM042019">
    <property type="protein sequence ID" value="KAI3825042.1"/>
    <property type="molecule type" value="Genomic_DNA"/>
</dbReference>
<gene>
    <name evidence="1" type="ORF">L1987_06517</name>
</gene>
<accession>A0ACB9JYD8</accession>
<proteinExistence type="predicted"/>
<comment type="caution">
    <text evidence="1">The sequence shown here is derived from an EMBL/GenBank/DDBJ whole genome shotgun (WGS) entry which is preliminary data.</text>
</comment>
<sequence length="123" mass="13655">MYITSFNSGAEPKLDIIPGAVEFALPFSTLDDAFKVNDKLTKLESENFGKAKPIRVVVVGLSYLGVELVATLSVRLKGRGVVQDISVDSLILPTTPPRDKEAALRFHRKWIVCVELQHLRFCV</sequence>
<organism evidence="1 2">
    <name type="scientific">Smallanthus sonchifolius</name>
    <dbReference type="NCBI Taxonomy" id="185202"/>
    <lineage>
        <taxon>Eukaryota</taxon>
        <taxon>Viridiplantae</taxon>
        <taxon>Streptophyta</taxon>
        <taxon>Embryophyta</taxon>
        <taxon>Tracheophyta</taxon>
        <taxon>Spermatophyta</taxon>
        <taxon>Magnoliopsida</taxon>
        <taxon>eudicotyledons</taxon>
        <taxon>Gunneridae</taxon>
        <taxon>Pentapetalae</taxon>
        <taxon>asterids</taxon>
        <taxon>campanulids</taxon>
        <taxon>Asterales</taxon>
        <taxon>Asteraceae</taxon>
        <taxon>Asteroideae</taxon>
        <taxon>Heliantheae alliance</taxon>
        <taxon>Millerieae</taxon>
        <taxon>Smallanthus</taxon>
    </lineage>
</organism>
<protein>
    <submittedName>
        <fullName evidence="1">Uncharacterized protein</fullName>
    </submittedName>
</protein>
<reference evidence="1 2" key="2">
    <citation type="journal article" date="2022" name="Mol. Ecol. Resour.">
        <title>The genomes of chicory, endive, great burdock and yacon provide insights into Asteraceae paleo-polyploidization history and plant inulin production.</title>
        <authorList>
            <person name="Fan W."/>
            <person name="Wang S."/>
            <person name="Wang H."/>
            <person name="Wang A."/>
            <person name="Jiang F."/>
            <person name="Liu H."/>
            <person name="Zhao H."/>
            <person name="Xu D."/>
            <person name="Zhang Y."/>
        </authorList>
    </citation>
    <scope>NUCLEOTIDE SEQUENCE [LARGE SCALE GENOMIC DNA]</scope>
    <source>
        <strain evidence="2">cv. Yunnan</strain>
        <tissue evidence="1">Leaves</tissue>
    </source>
</reference>
<reference evidence="2" key="1">
    <citation type="journal article" date="2022" name="Mol. Ecol. Resour.">
        <title>The genomes of chicory, endive, great burdock and yacon provide insights into Asteraceae palaeo-polyploidization history and plant inulin production.</title>
        <authorList>
            <person name="Fan W."/>
            <person name="Wang S."/>
            <person name="Wang H."/>
            <person name="Wang A."/>
            <person name="Jiang F."/>
            <person name="Liu H."/>
            <person name="Zhao H."/>
            <person name="Xu D."/>
            <person name="Zhang Y."/>
        </authorList>
    </citation>
    <scope>NUCLEOTIDE SEQUENCE [LARGE SCALE GENOMIC DNA]</scope>
    <source>
        <strain evidence="2">cv. Yunnan</strain>
    </source>
</reference>
<keyword evidence="2" id="KW-1185">Reference proteome</keyword>
<dbReference type="Proteomes" id="UP001056120">
    <property type="component" value="Linkage Group LG02"/>
</dbReference>
<name>A0ACB9JYD8_9ASTR</name>